<dbReference type="SMART" id="SM00342">
    <property type="entry name" value="HTH_ARAC"/>
    <property type="match status" value="1"/>
</dbReference>
<dbReference type="RefSeq" id="WP_150561643.1">
    <property type="nucleotide sequence ID" value="NZ_CABPST010000016.1"/>
</dbReference>
<name>A0A5E5C1K7_9BURK</name>
<reference evidence="5 6" key="1">
    <citation type="submission" date="2019-08" db="EMBL/GenBank/DDBJ databases">
        <authorList>
            <person name="Peeters C."/>
        </authorList>
    </citation>
    <scope>NUCLEOTIDE SEQUENCE [LARGE SCALE GENOMIC DNA]</scope>
    <source>
        <strain evidence="5 6">LMG 20603</strain>
    </source>
</reference>
<dbReference type="PRINTS" id="PR00032">
    <property type="entry name" value="HTHARAC"/>
</dbReference>
<keyword evidence="3" id="KW-0804">Transcription</keyword>
<dbReference type="PANTHER" id="PTHR47893:SF1">
    <property type="entry name" value="REGULATORY PROTEIN PCHR"/>
    <property type="match status" value="1"/>
</dbReference>
<dbReference type="InterPro" id="IPR011006">
    <property type="entry name" value="CheY-like_superfamily"/>
</dbReference>
<feature type="domain" description="HTH araC/xylS-type" evidence="4">
    <location>
        <begin position="154"/>
        <end position="252"/>
    </location>
</feature>
<organism evidence="5 6">
    <name type="scientific">Pandoraea bronchicola</name>
    <dbReference type="NCBI Taxonomy" id="2508287"/>
    <lineage>
        <taxon>Bacteria</taxon>
        <taxon>Pseudomonadati</taxon>
        <taxon>Pseudomonadota</taxon>
        <taxon>Betaproteobacteria</taxon>
        <taxon>Burkholderiales</taxon>
        <taxon>Burkholderiaceae</taxon>
        <taxon>Pandoraea</taxon>
    </lineage>
</organism>
<dbReference type="InterPro" id="IPR020449">
    <property type="entry name" value="Tscrpt_reg_AraC-type_HTH"/>
</dbReference>
<keyword evidence="6" id="KW-1185">Reference proteome</keyword>
<gene>
    <name evidence="5" type="ORF">PBR20603_04495</name>
</gene>
<keyword evidence="2" id="KW-0238">DNA-binding</keyword>
<evidence type="ECO:0000256" key="2">
    <source>
        <dbReference type="ARBA" id="ARBA00023125"/>
    </source>
</evidence>
<evidence type="ECO:0000313" key="6">
    <source>
        <dbReference type="Proteomes" id="UP000382040"/>
    </source>
</evidence>
<dbReference type="PROSITE" id="PS00041">
    <property type="entry name" value="HTH_ARAC_FAMILY_1"/>
    <property type="match status" value="1"/>
</dbReference>
<proteinExistence type="predicted"/>
<dbReference type="GO" id="GO:0043565">
    <property type="term" value="F:sequence-specific DNA binding"/>
    <property type="evidence" value="ECO:0007669"/>
    <property type="project" value="InterPro"/>
</dbReference>
<dbReference type="Proteomes" id="UP000382040">
    <property type="component" value="Unassembled WGS sequence"/>
</dbReference>
<evidence type="ECO:0000256" key="3">
    <source>
        <dbReference type="ARBA" id="ARBA00023163"/>
    </source>
</evidence>
<dbReference type="InterPro" id="IPR018060">
    <property type="entry name" value="HTH_AraC"/>
</dbReference>
<dbReference type="InterPro" id="IPR009057">
    <property type="entry name" value="Homeodomain-like_sf"/>
</dbReference>
<dbReference type="Pfam" id="PF12833">
    <property type="entry name" value="HTH_18"/>
    <property type="match status" value="1"/>
</dbReference>
<protein>
    <submittedName>
        <fullName evidence="5">Response regulator</fullName>
    </submittedName>
</protein>
<evidence type="ECO:0000256" key="1">
    <source>
        <dbReference type="ARBA" id="ARBA00023015"/>
    </source>
</evidence>
<dbReference type="InterPro" id="IPR053142">
    <property type="entry name" value="PchR_regulatory_protein"/>
</dbReference>
<evidence type="ECO:0000259" key="4">
    <source>
        <dbReference type="PROSITE" id="PS01124"/>
    </source>
</evidence>
<dbReference type="GO" id="GO:0003700">
    <property type="term" value="F:DNA-binding transcription factor activity"/>
    <property type="evidence" value="ECO:0007669"/>
    <property type="project" value="InterPro"/>
</dbReference>
<dbReference type="SUPFAM" id="SSF46689">
    <property type="entry name" value="Homeodomain-like"/>
    <property type="match status" value="1"/>
</dbReference>
<accession>A0A5E5C1K7</accession>
<dbReference type="Gene3D" id="1.10.10.60">
    <property type="entry name" value="Homeodomain-like"/>
    <property type="match status" value="2"/>
</dbReference>
<dbReference type="AlphaFoldDB" id="A0A5E5C1K7"/>
<keyword evidence="1" id="KW-0805">Transcription regulation</keyword>
<sequence length="267" mass="28739">MIKSHYGERIVLVDSGIAGTDGVTLSPDGGDVHYRIVGNIAEALYSAELANAVALVLMSVTERTVDAVIRCTRLLKNAVSEALPLMVVGPADSPYLRVQCFRAGAVDYVDAGSGRAEIDVRVRARLRSECNAPQTASMGLPAVERVSRRYEIYRLAVRYLASCEIGEMSKSVLASRIGVSTANLDLAFREVAGCSTSRFLRQRRIDCARTLLKSSSLSVTSIAEVLGFSDSANFATAFRQIVGQSPSRYRDARCEFASGSSLGVIES</sequence>
<dbReference type="InterPro" id="IPR018062">
    <property type="entry name" value="HTH_AraC-typ_CS"/>
</dbReference>
<dbReference type="PROSITE" id="PS01124">
    <property type="entry name" value="HTH_ARAC_FAMILY_2"/>
    <property type="match status" value="1"/>
</dbReference>
<dbReference type="EMBL" id="CABPST010000016">
    <property type="protein sequence ID" value="VVE90510.1"/>
    <property type="molecule type" value="Genomic_DNA"/>
</dbReference>
<dbReference type="SUPFAM" id="SSF52172">
    <property type="entry name" value="CheY-like"/>
    <property type="match status" value="1"/>
</dbReference>
<dbReference type="OrthoDB" id="269117at2"/>
<dbReference type="PANTHER" id="PTHR47893">
    <property type="entry name" value="REGULATORY PROTEIN PCHR"/>
    <property type="match status" value="1"/>
</dbReference>
<evidence type="ECO:0000313" key="5">
    <source>
        <dbReference type="EMBL" id="VVE90510.1"/>
    </source>
</evidence>